<feature type="compositionally biased region" description="Low complexity" evidence="1">
    <location>
        <begin position="177"/>
        <end position="201"/>
    </location>
</feature>
<dbReference type="AlphaFoldDB" id="A0A9P4VMF7"/>
<evidence type="ECO:0000313" key="3">
    <source>
        <dbReference type="EMBL" id="KAF2838586.1"/>
    </source>
</evidence>
<organism evidence="3 4">
    <name type="scientific">Patellaria atrata CBS 101060</name>
    <dbReference type="NCBI Taxonomy" id="1346257"/>
    <lineage>
        <taxon>Eukaryota</taxon>
        <taxon>Fungi</taxon>
        <taxon>Dikarya</taxon>
        <taxon>Ascomycota</taxon>
        <taxon>Pezizomycotina</taxon>
        <taxon>Dothideomycetes</taxon>
        <taxon>Dothideomycetes incertae sedis</taxon>
        <taxon>Patellariales</taxon>
        <taxon>Patellariaceae</taxon>
        <taxon>Patellaria</taxon>
    </lineage>
</organism>
<dbReference type="PANTHER" id="PTHR31441">
    <property type="entry name" value="FOLLICULIN FAMILY MEMBER"/>
    <property type="match status" value="1"/>
</dbReference>
<feature type="compositionally biased region" description="Acidic residues" evidence="1">
    <location>
        <begin position="164"/>
        <end position="173"/>
    </location>
</feature>
<protein>
    <recommendedName>
        <fullName evidence="2">UDENN FLCN/SMCR8-type domain-containing protein</fullName>
    </recommendedName>
</protein>
<feature type="region of interest" description="Disordered" evidence="1">
    <location>
        <begin position="357"/>
        <end position="387"/>
    </location>
</feature>
<feature type="domain" description="UDENN FLCN/SMCR8-type" evidence="2">
    <location>
        <begin position="184"/>
        <end position="445"/>
    </location>
</feature>
<evidence type="ECO:0000256" key="1">
    <source>
        <dbReference type="SAM" id="MobiDB-lite"/>
    </source>
</evidence>
<dbReference type="EMBL" id="MU006096">
    <property type="protein sequence ID" value="KAF2838586.1"/>
    <property type="molecule type" value="Genomic_DNA"/>
</dbReference>
<comment type="caution">
    <text evidence="3">The sequence shown here is derived from an EMBL/GenBank/DDBJ whole genome shotgun (WGS) entry which is preliminary data.</text>
</comment>
<dbReference type="InterPro" id="IPR021713">
    <property type="entry name" value="Folliculin"/>
</dbReference>
<accession>A0A9P4VMF7</accession>
<name>A0A9P4VMF7_9PEZI</name>
<feature type="region of interest" description="Disordered" evidence="1">
    <location>
        <begin position="126"/>
        <end position="145"/>
    </location>
</feature>
<proteinExistence type="predicted"/>
<dbReference type="InterPro" id="IPR037521">
    <property type="entry name" value="FLCN/SMCR8_DENN"/>
</dbReference>
<reference evidence="3" key="1">
    <citation type="journal article" date="2020" name="Stud. Mycol.">
        <title>101 Dothideomycetes genomes: a test case for predicting lifestyles and emergence of pathogens.</title>
        <authorList>
            <person name="Haridas S."/>
            <person name="Albert R."/>
            <person name="Binder M."/>
            <person name="Bloem J."/>
            <person name="Labutti K."/>
            <person name="Salamov A."/>
            <person name="Andreopoulos B."/>
            <person name="Baker S."/>
            <person name="Barry K."/>
            <person name="Bills G."/>
            <person name="Bluhm B."/>
            <person name="Cannon C."/>
            <person name="Castanera R."/>
            <person name="Culley D."/>
            <person name="Daum C."/>
            <person name="Ezra D."/>
            <person name="Gonzalez J."/>
            <person name="Henrissat B."/>
            <person name="Kuo A."/>
            <person name="Liang C."/>
            <person name="Lipzen A."/>
            <person name="Lutzoni F."/>
            <person name="Magnuson J."/>
            <person name="Mondo S."/>
            <person name="Nolan M."/>
            <person name="Ohm R."/>
            <person name="Pangilinan J."/>
            <person name="Park H.-J."/>
            <person name="Ramirez L."/>
            <person name="Alfaro M."/>
            <person name="Sun H."/>
            <person name="Tritt A."/>
            <person name="Yoshinaga Y."/>
            <person name="Zwiers L.-H."/>
            <person name="Turgeon B."/>
            <person name="Goodwin S."/>
            <person name="Spatafora J."/>
            <person name="Crous P."/>
            <person name="Grigoriev I."/>
        </authorList>
    </citation>
    <scope>NUCLEOTIDE SEQUENCE</scope>
    <source>
        <strain evidence="3">CBS 101060</strain>
    </source>
</reference>
<keyword evidence="4" id="KW-1185">Reference proteome</keyword>
<dbReference type="Proteomes" id="UP000799429">
    <property type="component" value="Unassembled WGS sequence"/>
</dbReference>
<gene>
    <name evidence="3" type="ORF">M501DRAFT_1011387</name>
</gene>
<dbReference type="PROSITE" id="PS51834">
    <property type="entry name" value="DENN_FLCN_SMCR8"/>
    <property type="match status" value="1"/>
</dbReference>
<evidence type="ECO:0000259" key="2">
    <source>
        <dbReference type="PROSITE" id="PS51834"/>
    </source>
</evidence>
<feature type="region of interest" description="Disordered" evidence="1">
    <location>
        <begin position="154"/>
        <end position="207"/>
    </location>
</feature>
<feature type="compositionally biased region" description="Polar residues" evidence="1">
    <location>
        <begin position="367"/>
        <end position="387"/>
    </location>
</feature>
<sequence>MDFIISLAHFCEIHGPTSILCTQAAPVTCATCRTPCDTPPSDDLAQSDGSCPPWDHSSSKYSSHGSLIAPFDTPPTSPRSPTGKHNPYFPAIPSEETMRRYSSISDLDNEGCENCTFLVPRYVSDRLPDGAPGSPTKAGRNGTPILRSRQAIQLRAPRNHPDDGCESDVDSSDLEASRLSRTMSSSASSLPDSASASTSSSPLYMPQPTHTHTLTYITTKQPASPSKYSLLRRAIIRTLSCEGLPPGASSGPMYFGDPVAGHTIAYIFRLTDPRARGKRRTYAFIAHGSRDTWRVGMAFTKVIKLFEAMASQIISMAENVLEREAASASAARIAPSLLSSTPPLSSSTNSMPCAISGAPRDRRTIPTPATSVTHTTPNSPTKRNPTSVSSFLCAKKVDPDGFPRVSRDVMRAKGLAEIVGKDDFFVDLHGSFVMLLNRLIKEFGG</sequence>
<feature type="region of interest" description="Disordered" evidence="1">
    <location>
        <begin position="65"/>
        <end position="94"/>
    </location>
</feature>
<dbReference type="InterPro" id="IPR037520">
    <property type="entry name" value="Folliculin/SMCR8_longin"/>
</dbReference>
<dbReference type="OrthoDB" id="5599713at2759"/>
<dbReference type="PANTHER" id="PTHR31441:SF2">
    <property type="entry name" value="FOLLICULIN"/>
    <property type="match status" value="1"/>
</dbReference>
<dbReference type="GO" id="GO:1904263">
    <property type="term" value="P:positive regulation of TORC1 signaling"/>
    <property type="evidence" value="ECO:0007669"/>
    <property type="project" value="TreeGrafter"/>
</dbReference>
<dbReference type="GO" id="GO:0005829">
    <property type="term" value="C:cytosol"/>
    <property type="evidence" value="ECO:0007669"/>
    <property type="project" value="TreeGrafter"/>
</dbReference>
<dbReference type="GO" id="GO:0005096">
    <property type="term" value="F:GTPase activator activity"/>
    <property type="evidence" value="ECO:0007669"/>
    <property type="project" value="InterPro"/>
</dbReference>
<dbReference type="Pfam" id="PF11704">
    <property type="entry name" value="Folliculin"/>
    <property type="match status" value="1"/>
</dbReference>
<evidence type="ECO:0000313" key="4">
    <source>
        <dbReference type="Proteomes" id="UP000799429"/>
    </source>
</evidence>